<accession>A0A344TI14</accession>
<proteinExistence type="predicted"/>
<name>A0A344TI14_9BACT</name>
<dbReference type="KEGG" id="run:DR864_11280"/>
<dbReference type="InterPro" id="IPR057402">
    <property type="entry name" value="AIM3_BBC1_C"/>
</dbReference>
<keyword evidence="3" id="KW-1185">Reference proteome</keyword>
<feature type="domain" description="BBC1/AIM3 cysteine proteinase-fold" evidence="1">
    <location>
        <begin position="25"/>
        <end position="151"/>
    </location>
</feature>
<dbReference type="Pfam" id="PF25459">
    <property type="entry name" value="AIM3_BBC1_C"/>
    <property type="match status" value="1"/>
</dbReference>
<evidence type="ECO:0000313" key="2">
    <source>
        <dbReference type="EMBL" id="AXE18285.1"/>
    </source>
</evidence>
<evidence type="ECO:0000313" key="3">
    <source>
        <dbReference type="Proteomes" id="UP000251993"/>
    </source>
</evidence>
<evidence type="ECO:0000259" key="1">
    <source>
        <dbReference type="Pfam" id="PF25459"/>
    </source>
</evidence>
<dbReference type="EMBL" id="CP030850">
    <property type="protein sequence ID" value="AXE18285.1"/>
    <property type="molecule type" value="Genomic_DNA"/>
</dbReference>
<dbReference type="OrthoDB" id="9805492at2"/>
<reference evidence="2 3" key="1">
    <citation type="submission" date="2018-07" db="EMBL/GenBank/DDBJ databases">
        <title>Genome sequencing of Runella.</title>
        <authorList>
            <person name="Baek M.-G."/>
            <person name="Yi H."/>
        </authorList>
    </citation>
    <scope>NUCLEOTIDE SEQUENCE [LARGE SCALE GENOMIC DNA]</scope>
    <source>
        <strain evidence="2 3">HYN0085</strain>
    </source>
</reference>
<gene>
    <name evidence="2" type="ORF">DR864_11280</name>
</gene>
<organism evidence="2 3">
    <name type="scientific">Runella rosea</name>
    <dbReference type="NCBI Taxonomy" id="2259595"/>
    <lineage>
        <taxon>Bacteria</taxon>
        <taxon>Pseudomonadati</taxon>
        <taxon>Bacteroidota</taxon>
        <taxon>Cytophagia</taxon>
        <taxon>Cytophagales</taxon>
        <taxon>Spirosomataceae</taxon>
        <taxon>Runella</taxon>
    </lineage>
</organism>
<dbReference type="RefSeq" id="WP_114067069.1">
    <property type="nucleotide sequence ID" value="NZ_CP030850.1"/>
</dbReference>
<protein>
    <recommendedName>
        <fullName evidence="1">BBC1/AIM3 cysteine proteinase-fold domain-containing protein</fullName>
    </recommendedName>
</protein>
<dbReference type="AlphaFoldDB" id="A0A344TI14"/>
<sequence>METCDIANDLEQYGSLKNGSKVVIDKKKDEGSCWEFVEMALREKGYQNHEKGGLGDLYVWGAPVDERLIKTGDILQFYKHEYKLKNGTRSKRGPLHTAIVSSYNDDRSIVRVWEQHVTKPSRVVRNKVYLKATGDCEEVIGEVKAFRPVKRLR</sequence>
<dbReference type="Proteomes" id="UP000251993">
    <property type="component" value="Chromosome"/>
</dbReference>